<organism evidence="1 2">
    <name type="scientific">Defluviitalea saccharophila</name>
    <dbReference type="NCBI Taxonomy" id="879970"/>
    <lineage>
        <taxon>Bacteria</taxon>
        <taxon>Bacillati</taxon>
        <taxon>Bacillota</taxon>
        <taxon>Clostridia</taxon>
        <taxon>Lachnospirales</taxon>
        <taxon>Defluviitaleaceae</taxon>
        <taxon>Defluviitalea</taxon>
    </lineage>
</organism>
<dbReference type="RefSeq" id="WP_341878205.1">
    <property type="nucleotide sequence ID" value="NZ_CP121687.1"/>
</dbReference>
<keyword evidence="2" id="KW-1185">Reference proteome</keyword>
<accession>A0ABZ2Y7A9</accession>
<dbReference type="Proteomes" id="UP001486565">
    <property type="component" value="Chromosome"/>
</dbReference>
<reference evidence="1 2" key="1">
    <citation type="submission" date="2023-03" db="EMBL/GenBank/DDBJ databases">
        <title>Novel Species.</title>
        <authorList>
            <person name="Ma S."/>
        </authorList>
    </citation>
    <scope>NUCLEOTIDE SEQUENCE [LARGE SCALE GENOMIC DNA]</scope>
    <source>
        <strain evidence="1 2">LIND6LT2</strain>
    </source>
</reference>
<name>A0ABZ2Y7A9_9FIRM</name>
<sequence length="80" mass="8928">MDLVCPLCNGLKNMEVSCMNCGEKMKDGGLVSDYYDNYSPYLPISITGKIDGRPSSECVHLFYCPQCGKDKRIAVEKEIL</sequence>
<evidence type="ECO:0000313" key="2">
    <source>
        <dbReference type="Proteomes" id="UP001486565"/>
    </source>
</evidence>
<gene>
    <name evidence="1" type="ORF">QBE51_06950</name>
</gene>
<evidence type="ECO:0000313" key="1">
    <source>
        <dbReference type="EMBL" id="WZL71241.1"/>
    </source>
</evidence>
<protein>
    <submittedName>
        <fullName evidence="1">Uncharacterized protein</fullName>
    </submittedName>
</protein>
<proteinExistence type="predicted"/>
<dbReference type="EMBL" id="CP121687">
    <property type="protein sequence ID" value="WZL71241.1"/>
    <property type="molecule type" value="Genomic_DNA"/>
</dbReference>